<dbReference type="SFLD" id="SFLDG01018">
    <property type="entry name" value="Squalene/Phytoene_Synthase_Lik"/>
    <property type="match status" value="1"/>
</dbReference>
<reference evidence="3 4" key="1">
    <citation type="submission" date="2020-12" db="EMBL/GenBank/DDBJ databases">
        <title>Sulforoseuscoccus oceanibium gen. nov., sp. nov., a representative of the phylum Verrucomicrobia with special cytoplasmic membrane, and proposal of Sulforoseuscoccusaceae fam. nov.</title>
        <authorList>
            <person name="Xi F."/>
        </authorList>
    </citation>
    <scope>NUCLEOTIDE SEQUENCE [LARGE SCALE GENOMIC DNA]</scope>
    <source>
        <strain evidence="3 4">T37</strain>
    </source>
</reference>
<dbReference type="SFLD" id="SFLDG01212">
    <property type="entry name" value="Phytoene_synthase_like"/>
    <property type="match status" value="1"/>
</dbReference>
<dbReference type="GO" id="GO:0051996">
    <property type="term" value="F:squalene synthase [NAD(P)H] activity"/>
    <property type="evidence" value="ECO:0007669"/>
    <property type="project" value="InterPro"/>
</dbReference>
<dbReference type="PROSITE" id="PS01045">
    <property type="entry name" value="SQUALEN_PHYTOEN_SYN_2"/>
    <property type="match status" value="1"/>
</dbReference>
<organism evidence="3 4">
    <name type="scientific">Sulfuriroseicoccus oceanibius</name>
    <dbReference type="NCBI Taxonomy" id="2707525"/>
    <lineage>
        <taxon>Bacteria</taxon>
        <taxon>Pseudomonadati</taxon>
        <taxon>Verrucomicrobiota</taxon>
        <taxon>Verrucomicrobiia</taxon>
        <taxon>Verrucomicrobiales</taxon>
        <taxon>Verrucomicrobiaceae</taxon>
        <taxon>Sulfuriroseicoccus</taxon>
    </lineage>
</organism>
<feature type="compositionally biased region" description="Polar residues" evidence="2">
    <location>
        <begin position="1"/>
        <end position="14"/>
    </location>
</feature>
<protein>
    <submittedName>
        <fullName evidence="3">Squalene/phytoene synthase family protein</fullName>
    </submittedName>
</protein>
<proteinExistence type="predicted"/>
<dbReference type="InterPro" id="IPR019845">
    <property type="entry name" value="Squalene/phytoene_synthase_CS"/>
</dbReference>
<dbReference type="KEGG" id="soa:G3M56_008925"/>
<dbReference type="CDD" id="cd00683">
    <property type="entry name" value="Trans_IPPS_HH"/>
    <property type="match status" value="1"/>
</dbReference>
<dbReference type="SFLD" id="SFLDS00005">
    <property type="entry name" value="Isoprenoid_Synthase_Type_I"/>
    <property type="match status" value="1"/>
</dbReference>
<gene>
    <name evidence="3" type="ORF">G3M56_008925</name>
</gene>
<evidence type="ECO:0000313" key="4">
    <source>
        <dbReference type="Proteomes" id="UP000475117"/>
    </source>
</evidence>
<dbReference type="InterPro" id="IPR044843">
    <property type="entry name" value="Trans_IPPS_bact-type"/>
</dbReference>
<evidence type="ECO:0000313" key="3">
    <source>
        <dbReference type="EMBL" id="QQL44017.1"/>
    </source>
</evidence>
<dbReference type="Pfam" id="PF00494">
    <property type="entry name" value="SQS_PSY"/>
    <property type="match status" value="1"/>
</dbReference>
<evidence type="ECO:0000256" key="2">
    <source>
        <dbReference type="SAM" id="MobiDB-lite"/>
    </source>
</evidence>
<name>A0A6B3LCW3_9BACT</name>
<dbReference type="SUPFAM" id="SSF48576">
    <property type="entry name" value="Terpenoid synthases"/>
    <property type="match status" value="1"/>
</dbReference>
<dbReference type="PANTHER" id="PTHR31480">
    <property type="entry name" value="BIFUNCTIONAL LYCOPENE CYCLASE/PHYTOENE SYNTHASE"/>
    <property type="match status" value="1"/>
</dbReference>
<evidence type="ECO:0000256" key="1">
    <source>
        <dbReference type="ARBA" id="ARBA00022679"/>
    </source>
</evidence>
<dbReference type="Proteomes" id="UP000475117">
    <property type="component" value="Chromosome"/>
</dbReference>
<sequence length="291" mass="33263">MANEGQSVGQSNASEGDHESRDALAITRRAKSNLAFALARMPKVRRQDMITFYAFCRVIDDIADDEGIATDDRRRQLSRWMNAVAQPTAELPEESLEHAVADLRDRYDITTEQLQGVVEGVSMDLEPLRFETAGDLEHYCYHVASLVGLVSIEVFGYTDRRCHEFAVQLGYALQWTNIIRDVATDVRNGGRIYLPMADLRQFGVTPEGLENESPEAGFAALMEHQYQRAVGYYDAAMRALPEADRRSMRPALVMARIYRELLEKIRNDGFRVFSTDYRLSRWRKLWLLLTT</sequence>
<dbReference type="GO" id="GO:0016117">
    <property type="term" value="P:carotenoid biosynthetic process"/>
    <property type="evidence" value="ECO:0007669"/>
    <property type="project" value="UniProtKB-ARBA"/>
</dbReference>
<feature type="region of interest" description="Disordered" evidence="2">
    <location>
        <begin position="1"/>
        <end position="20"/>
    </location>
</feature>
<dbReference type="InterPro" id="IPR002060">
    <property type="entry name" value="Squ/phyt_synthse"/>
</dbReference>
<keyword evidence="1" id="KW-0808">Transferase</keyword>
<dbReference type="PROSITE" id="PS01044">
    <property type="entry name" value="SQUALEN_PHYTOEN_SYN_1"/>
    <property type="match status" value="1"/>
</dbReference>
<dbReference type="InterPro" id="IPR008949">
    <property type="entry name" value="Isoprenoid_synthase_dom_sf"/>
</dbReference>
<dbReference type="InterPro" id="IPR033904">
    <property type="entry name" value="Trans_IPPS_HH"/>
</dbReference>
<dbReference type="RefSeq" id="WP_164363408.1">
    <property type="nucleotide sequence ID" value="NZ_CP066776.1"/>
</dbReference>
<dbReference type="AlphaFoldDB" id="A0A6B3LCW3"/>
<dbReference type="GO" id="GO:0004311">
    <property type="term" value="F:geranylgeranyl diphosphate synthase activity"/>
    <property type="evidence" value="ECO:0007669"/>
    <property type="project" value="InterPro"/>
</dbReference>
<dbReference type="Gene3D" id="1.10.600.10">
    <property type="entry name" value="Farnesyl Diphosphate Synthase"/>
    <property type="match status" value="1"/>
</dbReference>
<keyword evidence="4" id="KW-1185">Reference proteome</keyword>
<accession>A0A6B3LCW3</accession>
<dbReference type="EMBL" id="CP066776">
    <property type="protein sequence ID" value="QQL44017.1"/>
    <property type="molecule type" value="Genomic_DNA"/>
</dbReference>